<dbReference type="SUPFAM" id="SSF52540">
    <property type="entry name" value="P-loop containing nucleoside triphosphate hydrolases"/>
    <property type="match status" value="1"/>
</dbReference>
<proteinExistence type="predicted"/>
<dbReference type="RefSeq" id="WP_176909768.1">
    <property type="nucleotide sequence ID" value="NZ_JABKAU010000040.1"/>
</dbReference>
<dbReference type="InterPro" id="IPR027417">
    <property type="entry name" value="P-loop_NTPase"/>
</dbReference>
<evidence type="ECO:0000313" key="1">
    <source>
        <dbReference type="EMBL" id="NVO32911.1"/>
    </source>
</evidence>
<dbReference type="Proteomes" id="UP000565521">
    <property type="component" value="Unassembled WGS sequence"/>
</dbReference>
<gene>
    <name evidence="1" type="ORF">HW554_16980</name>
</gene>
<organism evidence="1 2">
    <name type="scientific">Hymenobacter lapidiphilus</name>
    <dbReference type="NCBI Taxonomy" id="2608003"/>
    <lineage>
        <taxon>Bacteria</taxon>
        <taxon>Pseudomonadati</taxon>
        <taxon>Bacteroidota</taxon>
        <taxon>Cytophagia</taxon>
        <taxon>Cytophagales</taxon>
        <taxon>Hymenobacteraceae</taxon>
        <taxon>Hymenobacter</taxon>
    </lineage>
</organism>
<sequence>MPACPNSVPAPGAPHVLEADGIQLKFGNRVLLSDVYLRVQTGQVVGLLGRNGCGK</sequence>
<accession>A0A7Y7U6K3</accession>
<dbReference type="AlphaFoldDB" id="A0A7Y7U6K3"/>
<dbReference type="EMBL" id="JABKAU010000040">
    <property type="protein sequence ID" value="NVO32911.1"/>
    <property type="molecule type" value="Genomic_DNA"/>
</dbReference>
<name>A0A7Y7U6K3_9BACT</name>
<comment type="caution">
    <text evidence="1">The sequence shown here is derived from an EMBL/GenBank/DDBJ whole genome shotgun (WGS) entry which is preliminary data.</text>
</comment>
<keyword evidence="2" id="KW-1185">Reference proteome</keyword>
<evidence type="ECO:0008006" key="3">
    <source>
        <dbReference type="Google" id="ProtNLM"/>
    </source>
</evidence>
<dbReference type="Gene3D" id="3.40.50.300">
    <property type="entry name" value="P-loop containing nucleotide triphosphate hydrolases"/>
    <property type="match status" value="1"/>
</dbReference>
<protein>
    <recommendedName>
        <fullName evidence="3">ATP-binding cassette domain-containing protein</fullName>
    </recommendedName>
</protein>
<evidence type="ECO:0000313" key="2">
    <source>
        <dbReference type="Proteomes" id="UP000565521"/>
    </source>
</evidence>
<reference evidence="1 2" key="1">
    <citation type="submission" date="2020-05" db="EMBL/GenBank/DDBJ databases">
        <title>Hymenobacter terrestris sp. nov. and Hymenobacter lapidiphilus sp. nov., isolated from regoliths in Antarctica.</title>
        <authorList>
            <person name="Sedlacek I."/>
            <person name="Pantucek R."/>
            <person name="Zeman M."/>
            <person name="Holochova P."/>
            <person name="Kralova S."/>
            <person name="Stankova E."/>
            <person name="Sedo O."/>
            <person name="Micenkova L."/>
            <person name="Svec P."/>
            <person name="Gupta V."/>
            <person name="Sood U."/>
            <person name="Korpole U.S."/>
            <person name="Lal R."/>
        </authorList>
    </citation>
    <scope>NUCLEOTIDE SEQUENCE [LARGE SCALE GENOMIC DNA]</scope>
    <source>
        <strain evidence="1 2">P5342</strain>
    </source>
</reference>